<accession>A0A9D4S0W0</accession>
<comment type="caution">
    <text evidence="1">The sequence shown here is derived from an EMBL/GenBank/DDBJ whole genome shotgun (WGS) entry which is preliminary data.</text>
</comment>
<proteinExistence type="predicted"/>
<reference evidence="1" key="2">
    <citation type="submission" date="2020-11" db="EMBL/GenBank/DDBJ databases">
        <authorList>
            <person name="McCartney M.A."/>
            <person name="Auch B."/>
            <person name="Kono T."/>
            <person name="Mallez S."/>
            <person name="Becker A."/>
            <person name="Gohl D.M."/>
            <person name="Silverstein K.A.T."/>
            <person name="Koren S."/>
            <person name="Bechman K.B."/>
            <person name="Herman A."/>
            <person name="Abrahante J.E."/>
            <person name="Garbe J."/>
        </authorList>
    </citation>
    <scope>NUCLEOTIDE SEQUENCE</scope>
    <source>
        <strain evidence="1">Duluth1</strain>
        <tissue evidence="1">Whole animal</tissue>
    </source>
</reference>
<dbReference type="Proteomes" id="UP000828390">
    <property type="component" value="Unassembled WGS sequence"/>
</dbReference>
<evidence type="ECO:0000313" key="1">
    <source>
        <dbReference type="EMBL" id="KAH3887971.1"/>
    </source>
</evidence>
<organism evidence="1 2">
    <name type="scientific">Dreissena polymorpha</name>
    <name type="common">Zebra mussel</name>
    <name type="synonym">Mytilus polymorpha</name>
    <dbReference type="NCBI Taxonomy" id="45954"/>
    <lineage>
        <taxon>Eukaryota</taxon>
        <taxon>Metazoa</taxon>
        <taxon>Spiralia</taxon>
        <taxon>Lophotrochozoa</taxon>
        <taxon>Mollusca</taxon>
        <taxon>Bivalvia</taxon>
        <taxon>Autobranchia</taxon>
        <taxon>Heteroconchia</taxon>
        <taxon>Euheterodonta</taxon>
        <taxon>Imparidentia</taxon>
        <taxon>Neoheterodontei</taxon>
        <taxon>Myida</taxon>
        <taxon>Dreissenoidea</taxon>
        <taxon>Dreissenidae</taxon>
        <taxon>Dreissena</taxon>
    </lineage>
</organism>
<sequence length="131" mass="14668">MGSKQSHCDALSRLCESPRDCTCSEEETTEPLKCGPCRKCRRLEECMELVWPGKFPDKLRSTLNRETVQSEVPQDLTPVRTVTQVETGTSAQTAPKTQVPPWLCLYSPEHMPNCSYRTQVSASFTLLSVTA</sequence>
<protein>
    <submittedName>
        <fullName evidence="1">Uncharacterized protein</fullName>
    </submittedName>
</protein>
<keyword evidence="2" id="KW-1185">Reference proteome</keyword>
<dbReference type="AlphaFoldDB" id="A0A9D4S0W0"/>
<reference evidence="1" key="1">
    <citation type="journal article" date="2019" name="bioRxiv">
        <title>The Genome of the Zebra Mussel, Dreissena polymorpha: A Resource for Invasive Species Research.</title>
        <authorList>
            <person name="McCartney M.A."/>
            <person name="Auch B."/>
            <person name="Kono T."/>
            <person name="Mallez S."/>
            <person name="Zhang Y."/>
            <person name="Obille A."/>
            <person name="Becker A."/>
            <person name="Abrahante J.E."/>
            <person name="Garbe J."/>
            <person name="Badalamenti J.P."/>
            <person name="Herman A."/>
            <person name="Mangelson H."/>
            <person name="Liachko I."/>
            <person name="Sullivan S."/>
            <person name="Sone E.D."/>
            <person name="Koren S."/>
            <person name="Silverstein K.A.T."/>
            <person name="Beckman K.B."/>
            <person name="Gohl D.M."/>
        </authorList>
    </citation>
    <scope>NUCLEOTIDE SEQUENCE</scope>
    <source>
        <strain evidence="1">Duluth1</strain>
        <tissue evidence="1">Whole animal</tissue>
    </source>
</reference>
<name>A0A9D4S0W0_DREPO</name>
<evidence type="ECO:0000313" key="2">
    <source>
        <dbReference type="Proteomes" id="UP000828390"/>
    </source>
</evidence>
<dbReference type="EMBL" id="JAIWYP010000001">
    <property type="protein sequence ID" value="KAH3887971.1"/>
    <property type="molecule type" value="Genomic_DNA"/>
</dbReference>
<gene>
    <name evidence="1" type="ORF">DPMN_011993</name>
</gene>